<feature type="signal peptide" evidence="1">
    <location>
        <begin position="1"/>
        <end position="17"/>
    </location>
</feature>
<accession>A0A7S1P7I9</accession>
<name>A0A7S1P7I9_9ALVE</name>
<protein>
    <recommendedName>
        <fullName evidence="3">Secreted protein</fullName>
    </recommendedName>
</protein>
<sequence length="139" mass="14675">MLVVAVVTAFLWHGAGAAVEMRSFFVRNTAHHHNHDQTLASGAAHGVVFQCASDAAACTLSKQGGPCPSGQECVTRQTPTEAGVKASAAHAMQLLQGDDPMNQQIPCTSRGNREFTIMKSPPVSQVNQLFNNCGDDRGA</sequence>
<proteinExistence type="predicted"/>
<feature type="chain" id="PRO_5030566778" description="Secreted protein" evidence="1">
    <location>
        <begin position="18"/>
        <end position="139"/>
    </location>
</feature>
<dbReference type="AlphaFoldDB" id="A0A7S1P7I9"/>
<evidence type="ECO:0000313" key="2">
    <source>
        <dbReference type="EMBL" id="CAD9064095.1"/>
    </source>
</evidence>
<evidence type="ECO:0000256" key="1">
    <source>
        <dbReference type="SAM" id="SignalP"/>
    </source>
</evidence>
<reference evidence="2" key="1">
    <citation type="submission" date="2021-01" db="EMBL/GenBank/DDBJ databases">
        <authorList>
            <person name="Corre E."/>
            <person name="Pelletier E."/>
            <person name="Niang G."/>
            <person name="Scheremetjew M."/>
            <person name="Finn R."/>
            <person name="Kale V."/>
            <person name="Holt S."/>
            <person name="Cochrane G."/>
            <person name="Meng A."/>
            <person name="Brown T."/>
            <person name="Cohen L."/>
        </authorList>
    </citation>
    <scope>NUCLEOTIDE SEQUENCE</scope>
    <source>
        <strain evidence="2">CCMP3346</strain>
    </source>
</reference>
<keyword evidence="1" id="KW-0732">Signal</keyword>
<organism evidence="2">
    <name type="scientific">Vitrella brassicaformis</name>
    <dbReference type="NCBI Taxonomy" id="1169539"/>
    <lineage>
        <taxon>Eukaryota</taxon>
        <taxon>Sar</taxon>
        <taxon>Alveolata</taxon>
        <taxon>Colpodellida</taxon>
        <taxon>Vitrellaceae</taxon>
        <taxon>Vitrella</taxon>
    </lineage>
</organism>
<evidence type="ECO:0008006" key="3">
    <source>
        <dbReference type="Google" id="ProtNLM"/>
    </source>
</evidence>
<dbReference type="EMBL" id="HBGB01032595">
    <property type="protein sequence ID" value="CAD9064095.1"/>
    <property type="molecule type" value="Transcribed_RNA"/>
</dbReference>
<gene>
    <name evidence="2" type="ORF">VBRA1451_LOCUS19165</name>
</gene>